<feature type="region of interest" description="Disordered" evidence="1">
    <location>
        <begin position="41"/>
        <end position="93"/>
    </location>
</feature>
<organism evidence="2 3">
    <name type="scientific">Paractinoplanes atraurantiacus</name>
    <dbReference type="NCBI Taxonomy" id="1036182"/>
    <lineage>
        <taxon>Bacteria</taxon>
        <taxon>Bacillati</taxon>
        <taxon>Actinomycetota</taxon>
        <taxon>Actinomycetes</taxon>
        <taxon>Micromonosporales</taxon>
        <taxon>Micromonosporaceae</taxon>
        <taxon>Paractinoplanes</taxon>
    </lineage>
</organism>
<dbReference type="Proteomes" id="UP000219612">
    <property type="component" value="Unassembled WGS sequence"/>
</dbReference>
<proteinExistence type="predicted"/>
<name>A0A285IXL8_9ACTN</name>
<reference evidence="2 3" key="1">
    <citation type="submission" date="2017-09" db="EMBL/GenBank/DDBJ databases">
        <authorList>
            <person name="Ehlers B."/>
            <person name="Leendertz F.H."/>
        </authorList>
    </citation>
    <scope>NUCLEOTIDE SEQUENCE [LARGE SCALE GENOMIC DNA]</scope>
    <source>
        <strain evidence="2 3">CGMCC 4.6857</strain>
    </source>
</reference>
<dbReference type="AlphaFoldDB" id="A0A285IXL8"/>
<evidence type="ECO:0000313" key="2">
    <source>
        <dbReference type="EMBL" id="SNY51661.1"/>
    </source>
</evidence>
<accession>A0A285IXL8</accession>
<gene>
    <name evidence="2" type="ORF">SAMN05421748_11252</name>
</gene>
<dbReference type="EMBL" id="OBDY01000012">
    <property type="protein sequence ID" value="SNY51661.1"/>
    <property type="molecule type" value="Genomic_DNA"/>
</dbReference>
<sequence>MIVLRVEPPVPRKVVIPLHRAPGGFQFQSQTFKPIDEYARVSPHSGSKIRHGTDVNLPPPTPKPAPTAGRERGRFGELFQPKHPRIETTGDVLTPGRAEDLDVVKALKHKSHARRLPCKPYVRLALLVPLEGDRNLVLATGR</sequence>
<evidence type="ECO:0000256" key="1">
    <source>
        <dbReference type="SAM" id="MobiDB-lite"/>
    </source>
</evidence>
<keyword evidence="3" id="KW-1185">Reference proteome</keyword>
<protein>
    <submittedName>
        <fullName evidence="2">Uncharacterized protein</fullName>
    </submittedName>
</protein>
<evidence type="ECO:0000313" key="3">
    <source>
        <dbReference type="Proteomes" id="UP000219612"/>
    </source>
</evidence>